<keyword evidence="3" id="KW-1133">Transmembrane helix</keyword>
<sequence length="295" mass="33791">MKKLPLIQLFLIIALGISILANFLLLNREEQEVDPKQVQLLEYYEIKRNADSLMLSGEYSKALERYQEANSLRPATFSSYVDSMTIALSNDLHDHIALGDRLSNHLKKYQGKENILAKDTLKKKQMISHLELQWDSLLIKHNHHLQLLEEAEGKIAKLELNLHQANKSVLMKTFKNQDGVEVKYIGHTINDQAEGYGYAIFDKKGFYEGHWAHNKRNGKGTYYWANGDIYKGEYVDGKRSGIGTYHFSSGEKYIGGWKNDLRDGEGKIIDAKGKEVASGTWVKDELQKDKTKKKK</sequence>
<dbReference type="Gene3D" id="2.20.110.10">
    <property type="entry name" value="Histone H3 K4-specific methyltransferase SET7/9 N-terminal domain"/>
    <property type="match status" value="2"/>
</dbReference>
<keyword evidence="2" id="KW-0175">Coiled coil</keyword>
<dbReference type="SMART" id="SM00698">
    <property type="entry name" value="MORN"/>
    <property type="match status" value="3"/>
</dbReference>
<accession>A0ABM7VCC6</accession>
<dbReference type="InterPro" id="IPR003409">
    <property type="entry name" value="MORN"/>
</dbReference>
<name>A0ABM7VCC6_9BACT</name>
<gene>
    <name evidence="4" type="ORF">PEPS_08310</name>
</gene>
<dbReference type="RefSeq" id="WP_332922601.1">
    <property type="nucleotide sequence ID" value="NZ_AP025292.1"/>
</dbReference>
<dbReference type="PANTHER" id="PTHR43215:SF14">
    <property type="entry name" value="RADIAL SPOKE HEAD 1 HOMOLOG"/>
    <property type="match status" value="1"/>
</dbReference>
<evidence type="ECO:0008006" key="6">
    <source>
        <dbReference type="Google" id="ProtNLM"/>
    </source>
</evidence>
<dbReference type="Proteomes" id="UP001354989">
    <property type="component" value="Chromosome"/>
</dbReference>
<dbReference type="EMBL" id="AP025292">
    <property type="protein sequence ID" value="BDC98550.1"/>
    <property type="molecule type" value="Genomic_DNA"/>
</dbReference>
<evidence type="ECO:0000256" key="1">
    <source>
        <dbReference type="ARBA" id="ARBA00022737"/>
    </source>
</evidence>
<protein>
    <recommendedName>
        <fullName evidence="6">MORN repeat protein</fullName>
    </recommendedName>
</protein>
<evidence type="ECO:0000256" key="2">
    <source>
        <dbReference type="SAM" id="Coils"/>
    </source>
</evidence>
<proteinExistence type="predicted"/>
<organism evidence="4 5">
    <name type="scientific">Persicobacter psychrovividus</name>
    <dbReference type="NCBI Taxonomy" id="387638"/>
    <lineage>
        <taxon>Bacteria</taxon>
        <taxon>Pseudomonadati</taxon>
        <taxon>Bacteroidota</taxon>
        <taxon>Cytophagia</taxon>
        <taxon>Cytophagales</taxon>
        <taxon>Persicobacteraceae</taxon>
        <taxon>Persicobacter</taxon>
    </lineage>
</organism>
<feature type="transmembrane region" description="Helical" evidence="3">
    <location>
        <begin position="6"/>
        <end position="26"/>
    </location>
</feature>
<dbReference type="SUPFAM" id="SSF82185">
    <property type="entry name" value="Histone H3 K4-specific methyltransferase SET7/9 N-terminal domain"/>
    <property type="match status" value="1"/>
</dbReference>
<dbReference type="PANTHER" id="PTHR43215">
    <property type="entry name" value="RADIAL SPOKE HEAD 1 HOMOLOG"/>
    <property type="match status" value="1"/>
</dbReference>
<evidence type="ECO:0000313" key="5">
    <source>
        <dbReference type="Proteomes" id="UP001354989"/>
    </source>
</evidence>
<evidence type="ECO:0000313" key="4">
    <source>
        <dbReference type="EMBL" id="BDC98550.1"/>
    </source>
</evidence>
<reference evidence="4 5" key="1">
    <citation type="submission" date="2021-12" db="EMBL/GenBank/DDBJ databases">
        <title>Genome sequencing of bacteria with rrn-lacking chromosome and rrn-plasmid.</title>
        <authorList>
            <person name="Anda M."/>
            <person name="Iwasaki W."/>
        </authorList>
    </citation>
    <scope>NUCLEOTIDE SEQUENCE [LARGE SCALE GENOMIC DNA]</scope>
    <source>
        <strain evidence="4 5">NBRC 101262</strain>
    </source>
</reference>
<keyword evidence="1" id="KW-0677">Repeat</keyword>
<keyword evidence="3" id="KW-0472">Membrane</keyword>
<keyword evidence="5" id="KW-1185">Reference proteome</keyword>
<evidence type="ECO:0000256" key="3">
    <source>
        <dbReference type="SAM" id="Phobius"/>
    </source>
</evidence>
<keyword evidence="3" id="KW-0812">Transmembrane</keyword>
<feature type="coiled-coil region" evidence="2">
    <location>
        <begin position="141"/>
        <end position="168"/>
    </location>
</feature>
<dbReference type="Pfam" id="PF02493">
    <property type="entry name" value="MORN"/>
    <property type="match status" value="3"/>
</dbReference>